<dbReference type="HAMAP" id="MF_02078">
    <property type="entry name" value="MurJ_MviN"/>
    <property type="match status" value="1"/>
</dbReference>
<feature type="transmembrane region" description="Helical" evidence="8">
    <location>
        <begin position="187"/>
        <end position="208"/>
    </location>
</feature>
<evidence type="ECO:0000256" key="2">
    <source>
        <dbReference type="ARBA" id="ARBA00022475"/>
    </source>
</evidence>
<dbReference type="PANTHER" id="PTHR47019">
    <property type="entry name" value="LIPID II FLIPPASE MURJ"/>
    <property type="match status" value="1"/>
</dbReference>
<dbReference type="GO" id="GO:0015648">
    <property type="term" value="F:lipid-linked peptidoglycan transporter activity"/>
    <property type="evidence" value="ECO:0007669"/>
    <property type="project" value="UniProtKB-UniRule"/>
</dbReference>
<proteinExistence type="inferred from homology"/>
<feature type="transmembrane region" description="Helical" evidence="8">
    <location>
        <begin position="268"/>
        <end position="287"/>
    </location>
</feature>
<dbReference type="InterPro" id="IPR004268">
    <property type="entry name" value="MurJ"/>
</dbReference>
<dbReference type="KEGG" id="crs:FQB35_03140"/>
<keyword evidence="3 8" id="KW-0812">Transmembrane</keyword>
<evidence type="ECO:0000256" key="4">
    <source>
        <dbReference type="ARBA" id="ARBA00022960"/>
    </source>
</evidence>
<name>A0A5C0SCJ1_CRATE</name>
<dbReference type="NCBIfam" id="TIGR01695">
    <property type="entry name" value="murJ_mviN"/>
    <property type="match status" value="1"/>
</dbReference>
<evidence type="ECO:0000313" key="11">
    <source>
        <dbReference type="Proteomes" id="UP000324646"/>
    </source>
</evidence>
<comment type="function">
    <text evidence="8 9">Involved in peptidoglycan biosynthesis. Transports lipid-linked peptidoglycan precursors from the inner to the outer leaflet of the cytoplasmic membrane.</text>
</comment>
<feature type="transmembrane region" description="Helical" evidence="8">
    <location>
        <begin position="93"/>
        <end position="113"/>
    </location>
</feature>
<feature type="transmembrane region" description="Helical" evidence="8">
    <location>
        <begin position="125"/>
        <end position="149"/>
    </location>
</feature>
<evidence type="ECO:0000256" key="9">
    <source>
        <dbReference type="PIRNR" id="PIRNR002869"/>
    </source>
</evidence>
<dbReference type="GO" id="GO:0071555">
    <property type="term" value="P:cell wall organization"/>
    <property type="evidence" value="ECO:0007669"/>
    <property type="project" value="UniProtKB-UniRule"/>
</dbReference>
<dbReference type="OrthoDB" id="9804143at2"/>
<comment type="pathway">
    <text evidence="8">Cell wall biogenesis; peptidoglycan biosynthesis.</text>
</comment>
<keyword evidence="11" id="KW-1185">Reference proteome</keyword>
<dbReference type="PANTHER" id="PTHR47019:SF1">
    <property type="entry name" value="LIPID II FLIPPASE MURJ"/>
    <property type="match status" value="1"/>
</dbReference>
<dbReference type="GO" id="GO:0034204">
    <property type="term" value="P:lipid translocation"/>
    <property type="evidence" value="ECO:0007669"/>
    <property type="project" value="TreeGrafter"/>
</dbReference>
<protein>
    <recommendedName>
        <fullName evidence="8">Probable lipid II flippase MurJ</fullName>
    </recommendedName>
</protein>
<organism evidence="10 11">
    <name type="scientific">Crassaminicella thermophila</name>
    <dbReference type="NCBI Taxonomy" id="2599308"/>
    <lineage>
        <taxon>Bacteria</taxon>
        <taxon>Bacillati</taxon>
        <taxon>Bacillota</taxon>
        <taxon>Clostridia</taxon>
        <taxon>Eubacteriales</taxon>
        <taxon>Clostridiaceae</taxon>
        <taxon>Crassaminicella</taxon>
    </lineage>
</organism>
<dbReference type="GO" id="GO:0005886">
    <property type="term" value="C:plasma membrane"/>
    <property type="evidence" value="ECO:0007669"/>
    <property type="project" value="UniProtKB-SubCell"/>
</dbReference>
<dbReference type="CDD" id="cd13123">
    <property type="entry name" value="MATE_MurJ_like"/>
    <property type="match status" value="1"/>
</dbReference>
<dbReference type="RefSeq" id="WP_148808594.1">
    <property type="nucleotide sequence ID" value="NZ_CP042243.1"/>
</dbReference>
<dbReference type="PIRSF" id="PIRSF002869">
    <property type="entry name" value="MviN"/>
    <property type="match status" value="1"/>
</dbReference>
<evidence type="ECO:0000256" key="1">
    <source>
        <dbReference type="ARBA" id="ARBA00004651"/>
    </source>
</evidence>
<gene>
    <name evidence="8 10" type="primary">murJ</name>
    <name evidence="10" type="ORF">FQB35_03140</name>
</gene>
<keyword evidence="5 8" id="KW-0573">Peptidoglycan synthesis</keyword>
<evidence type="ECO:0000256" key="6">
    <source>
        <dbReference type="ARBA" id="ARBA00022989"/>
    </source>
</evidence>
<feature type="transmembrane region" description="Helical" evidence="8">
    <location>
        <begin position="347"/>
        <end position="365"/>
    </location>
</feature>
<keyword evidence="2 8" id="KW-1003">Cell membrane</keyword>
<feature type="transmembrane region" description="Helical" evidence="8">
    <location>
        <begin position="308"/>
        <end position="327"/>
    </location>
</feature>
<dbReference type="Pfam" id="PF03023">
    <property type="entry name" value="MurJ"/>
    <property type="match status" value="1"/>
</dbReference>
<evidence type="ECO:0000256" key="7">
    <source>
        <dbReference type="ARBA" id="ARBA00023136"/>
    </source>
</evidence>
<feature type="transmembrane region" description="Helical" evidence="8">
    <location>
        <begin position="47"/>
        <end position="72"/>
    </location>
</feature>
<keyword evidence="7 8" id="KW-0472">Membrane</keyword>
<accession>A0A5C0SCJ1</accession>
<feature type="transmembrane region" description="Helical" evidence="8">
    <location>
        <begin position="161"/>
        <end position="181"/>
    </location>
</feature>
<feature type="transmembrane region" description="Helical" evidence="8">
    <location>
        <begin position="385"/>
        <end position="401"/>
    </location>
</feature>
<keyword evidence="6 8" id="KW-1133">Transmembrane helix</keyword>
<evidence type="ECO:0000256" key="8">
    <source>
        <dbReference type="HAMAP-Rule" id="MF_02078"/>
    </source>
</evidence>
<comment type="subcellular location">
    <subcellularLocation>
        <location evidence="1 8">Cell membrane</location>
        <topology evidence="1 8">Multi-pass membrane protein</topology>
    </subcellularLocation>
</comment>
<reference evidence="10 11" key="1">
    <citation type="submission" date="2019-07" db="EMBL/GenBank/DDBJ databases">
        <title>Complete genome of Crassaminicella thermophila SY095.</title>
        <authorList>
            <person name="Li X."/>
        </authorList>
    </citation>
    <scope>NUCLEOTIDE SEQUENCE [LARGE SCALE GENOMIC DNA]</scope>
    <source>
        <strain evidence="10 11">SY095</strain>
    </source>
</reference>
<dbReference type="EMBL" id="CP042243">
    <property type="protein sequence ID" value="QEK11446.1"/>
    <property type="molecule type" value="Genomic_DNA"/>
</dbReference>
<dbReference type="GO" id="GO:0008360">
    <property type="term" value="P:regulation of cell shape"/>
    <property type="evidence" value="ECO:0007669"/>
    <property type="project" value="UniProtKB-UniRule"/>
</dbReference>
<dbReference type="AlphaFoldDB" id="A0A5C0SCJ1"/>
<feature type="transmembrane region" description="Helical" evidence="8">
    <location>
        <begin position="407"/>
        <end position="428"/>
    </location>
</feature>
<dbReference type="PRINTS" id="PR01806">
    <property type="entry name" value="VIRFACTRMVIN"/>
</dbReference>
<sequence length="517" mass="58074">MTEGKKTIQMIIMVIGLTITAKFSGFFRDVLIGSNFGTSSEADAYFMALKITAMVFMSMGSAITTTMIPIIVRYLTKDDRDKAFRFANKIFTILVSIGIVFMSMGILFSNYYTKWIARGFYGEKLALAVTLTRIMFPILLCCMISYIFVSMLQSFGKFSITSILSIPYNFVLIIYLSFFAGKYGIEGLAFATVIGWITQFVIQIPYLYKKGYRINFILDFKDPDIKRFFKLIFPILLSTMVYNVNIIIDSSLASTLSEGKIAALTYAFIVYTAISSTTIYGISTVLFPKFAQNTSLKDYTKFQEQITSTIKVLCFLLIPLTVGLITLRTPIIKLAFQRGAFGEQGVIFTRIALTYYAIGMIGFGIQEVLNKCFFALQDTKTPMKFGIMSVTINIILNIILIKKMDLAGLALATSLATISNALFLYGALMKKIGKLDTGKILINFFKVLTASMVMAVFTYKTYKVFTLFVGMESFSFRLITIIGSVFVGILVYAVMVLILRVEEAKYIIENYLKKLIP</sequence>
<evidence type="ECO:0000256" key="5">
    <source>
        <dbReference type="ARBA" id="ARBA00022984"/>
    </source>
</evidence>
<keyword evidence="8 9" id="KW-0961">Cell wall biogenesis/degradation</keyword>
<evidence type="ECO:0000313" key="10">
    <source>
        <dbReference type="EMBL" id="QEK11446.1"/>
    </source>
</evidence>
<feature type="transmembrane region" description="Helical" evidence="8">
    <location>
        <begin position="474"/>
        <end position="499"/>
    </location>
</feature>
<evidence type="ECO:0000256" key="3">
    <source>
        <dbReference type="ARBA" id="ARBA00022692"/>
    </source>
</evidence>
<keyword evidence="4 8" id="KW-0133">Cell shape</keyword>
<dbReference type="InterPro" id="IPR051050">
    <property type="entry name" value="Lipid_II_flippase_MurJ/MviN"/>
</dbReference>
<feature type="transmembrane region" description="Helical" evidence="8">
    <location>
        <begin position="440"/>
        <end position="462"/>
    </location>
</feature>
<dbReference type="UniPathway" id="UPA00219"/>
<dbReference type="GO" id="GO:0009252">
    <property type="term" value="P:peptidoglycan biosynthetic process"/>
    <property type="evidence" value="ECO:0007669"/>
    <property type="project" value="UniProtKB-UniRule"/>
</dbReference>
<feature type="transmembrane region" description="Helical" evidence="8">
    <location>
        <begin position="228"/>
        <end position="248"/>
    </location>
</feature>
<keyword evidence="8 9" id="KW-0813">Transport</keyword>
<comment type="similarity">
    <text evidence="8 9">Belongs to the MurJ/MviN family.</text>
</comment>
<feature type="transmembrane region" description="Helical" evidence="8">
    <location>
        <begin position="7"/>
        <end position="27"/>
    </location>
</feature>
<dbReference type="Proteomes" id="UP000324646">
    <property type="component" value="Chromosome"/>
</dbReference>